<organism evidence="1 2">
    <name type="scientific">Hepatospora eriocheir</name>
    <dbReference type="NCBI Taxonomy" id="1081669"/>
    <lineage>
        <taxon>Eukaryota</taxon>
        <taxon>Fungi</taxon>
        <taxon>Fungi incertae sedis</taxon>
        <taxon>Microsporidia</taxon>
        <taxon>Hepatosporidae</taxon>
        <taxon>Hepatospora</taxon>
    </lineage>
</organism>
<evidence type="ECO:0000313" key="1">
    <source>
        <dbReference type="EMBL" id="ORD96252.1"/>
    </source>
</evidence>
<keyword evidence="2" id="KW-1185">Reference proteome</keyword>
<accession>A0A1X0Q910</accession>
<sequence>MEKRGDFYDVINNGDLENIEDGTMFKKVIPDKIVNGVVEELANWSIEIIENDVEVMIENEYRKVYQWISLVGLHNNRLIRTSAIVGVKNPFLIKTRNCFYKLLERNPLDNSNLLKDGFVDKWEVEIYNFISAKEIIKLNDESKLNIIRINEPNKTVNLDQMLNESRKTEELNESAKRDSVTNKSNKALLIKNMMKEIKEVINVSKNDLIEKTVKENSPKKMKKTNKVDILSIFGNTSSKNPKMKVKPVKTKKLFSTRLIKDLPDKSVKSKEENTIQENFIKNEEDKDLRNLKDKNEALNVSLLKDNVNEVKLEEISNKSINSQNKEDEKIVVNNNLIDLNSNNELVISEKIQTSNENLIVNESKETNNQTNKEELLGDIIDGNNNSIGLINNEIEIIEDDIEKIQKDLKSDVVEENNVNESLKNDSLFILSKNIQKKKKANEEEEFLNIGFRRRSVIQNDENKELSNSEENKETCKCCIERDTSIPPIMKKRDSLTFKGLNQTISIEIKPKKGIKKNKTQKLLIYKNKKK</sequence>
<name>A0A1X0Q910_9MICR</name>
<dbReference type="VEuPathDB" id="MicrosporidiaDB:A0H76_284"/>
<dbReference type="VEuPathDB" id="MicrosporidiaDB:HERIO_1810"/>
<comment type="caution">
    <text evidence="1">The sequence shown here is derived from an EMBL/GenBank/DDBJ whole genome shotgun (WGS) entry which is preliminary data.</text>
</comment>
<reference evidence="1 2" key="1">
    <citation type="journal article" date="2017" name="Environ. Microbiol.">
        <title>Decay of the glycolytic pathway and adaptation to intranuclear parasitism within Enterocytozoonidae microsporidia.</title>
        <authorList>
            <person name="Wiredu Boakye D."/>
            <person name="Jaroenlak P."/>
            <person name="Prachumwat A."/>
            <person name="Williams T.A."/>
            <person name="Bateman K.S."/>
            <person name="Itsathitphaisarn O."/>
            <person name="Sritunyalucksana K."/>
            <person name="Paszkiewicz K.H."/>
            <person name="Moore K.A."/>
            <person name="Stentiford G.D."/>
            <person name="Williams B.A."/>
        </authorList>
    </citation>
    <scope>NUCLEOTIDE SEQUENCE [LARGE SCALE GENOMIC DNA]</scope>
    <source>
        <strain evidence="1 2">GB1</strain>
    </source>
</reference>
<proteinExistence type="predicted"/>
<dbReference type="Proteomes" id="UP000192356">
    <property type="component" value="Unassembled WGS sequence"/>
</dbReference>
<evidence type="ECO:0000313" key="2">
    <source>
        <dbReference type="Proteomes" id="UP000192356"/>
    </source>
</evidence>
<dbReference type="AlphaFoldDB" id="A0A1X0Q910"/>
<dbReference type="EMBL" id="LVKB01000110">
    <property type="protein sequence ID" value="ORD96252.1"/>
    <property type="molecule type" value="Genomic_DNA"/>
</dbReference>
<protein>
    <submittedName>
        <fullName evidence="1">Uncharacterized protein</fullName>
    </submittedName>
</protein>
<gene>
    <name evidence="1" type="ORF">HERIO_1810</name>
</gene>